<protein>
    <submittedName>
        <fullName evidence="1">Uncharacterized protein</fullName>
    </submittedName>
</protein>
<accession>A0AAN8Y3U1</accession>
<keyword evidence="2" id="KW-1185">Reference proteome</keyword>
<evidence type="ECO:0000313" key="1">
    <source>
        <dbReference type="EMBL" id="KAK6777911.1"/>
    </source>
</evidence>
<organism evidence="1 2">
    <name type="scientific">Solanum bulbocastanum</name>
    <name type="common">Wild potato</name>
    <dbReference type="NCBI Taxonomy" id="147425"/>
    <lineage>
        <taxon>Eukaryota</taxon>
        <taxon>Viridiplantae</taxon>
        <taxon>Streptophyta</taxon>
        <taxon>Embryophyta</taxon>
        <taxon>Tracheophyta</taxon>
        <taxon>Spermatophyta</taxon>
        <taxon>Magnoliopsida</taxon>
        <taxon>eudicotyledons</taxon>
        <taxon>Gunneridae</taxon>
        <taxon>Pentapetalae</taxon>
        <taxon>asterids</taxon>
        <taxon>lamiids</taxon>
        <taxon>Solanales</taxon>
        <taxon>Solanaceae</taxon>
        <taxon>Solanoideae</taxon>
        <taxon>Solaneae</taxon>
        <taxon>Solanum</taxon>
    </lineage>
</organism>
<name>A0AAN8Y3U1_SOLBU</name>
<dbReference type="AlphaFoldDB" id="A0AAN8Y3U1"/>
<gene>
    <name evidence="1" type="ORF">RDI58_024629</name>
</gene>
<reference evidence="1 2" key="1">
    <citation type="submission" date="2024-02" db="EMBL/GenBank/DDBJ databases">
        <title>de novo genome assembly of Solanum bulbocastanum strain 11H21.</title>
        <authorList>
            <person name="Hosaka A.J."/>
        </authorList>
    </citation>
    <scope>NUCLEOTIDE SEQUENCE [LARGE SCALE GENOMIC DNA]</scope>
    <source>
        <tissue evidence="1">Young leaves</tissue>
    </source>
</reference>
<comment type="caution">
    <text evidence="1">The sequence shown here is derived from an EMBL/GenBank/DDBJ whole genome shotgun (WGS) entry which is preliminary data.</text>
</comment>
<proteinExistence type="predicted"/>
<evidence type="ECO:0000313" key="2">
    <source>
        <dbReference type="Proteomes" id="UP001371456"/>
    </source>
</evidence>
<sequence length="68" mass="7824">MVLEYPSPDQISVGLMEPGLLTRSSNVVEAIRNDIDKECIRKEIIAEEVAPKQMLELEVRRELMIKKK</sequence>
<dbReference type="Proteomes" id="UP001371456">
    <property type="component" value="Unassembled WGS sequence"/>
</dbReference>
<dbReference type="EMBL" id="JBANQN010000010">
    <property type="protein sequence ID" value="KAK6777911.1"/>
    <property type="molecule type" value="Genomic_DNA"/>
</dbReference>